<dbReference type="EMBL" id="JAFJYC010000001">
    <property type="protein sequence ID" value="MBT9431455.1"/>
    <property type="molecule type" value="Genomic_DNA"/>
</dbReference>
<dbReference type="RefSeq" id="WP_215668578.1">
    <property type="nucleotide sequence ID" value="NZ_JAFJYC010000001.1"/>
</dbReference>
<reference evidence="1 2" key="1">
    <citation type="journal article" date="2021" name="Genome Biol. Evol.">
        <title>The evolution of interdependence in a four-way mealybug symbiosis.</title>
        <authorList>
            <person name="Garber A.I."/>
            <person name="Kupper M."/>
            <person name="Laetsch D.R."/>
            <person name="Weldon S.R."/>
            <person name="Ladinsky M.S."/>
            <person name="Bjorkman P.J."/>
            <person name="McCutcheon J.P."/>
        </authorList>
    </citation>
    <scope>NUCLEOTIDE SEQUENCE [LARGE SCALE GENOMIC DNA]</scope>
    <source>
        <strain evidence="1">SOD</strain>
    </source>
</reference>
<comment type="caution">
    <text evidence="1">The sequence shown here is derived from an EMBL/GenBank/DDBJ whole genome shotgun (WGS) entry which is preliminary data.</text>
</comment>
<organism evidence="1 2">
    <name type="scientific">Candidatus Sodalis endolongispinus</name>
    <dbReference type="NCBI Taxonomy" id="2812662"/>
    <lineage>
        <taxon>Bacteria</taxon>
        <taxon>Pseudomonadati</taxon>
        <taxon>Pseudomonadota</taxon>
        <taxon>Gammaproteobacteria</taxon>
        <taxon>Enterobacterales</taxon>
        <taxon>Bruguierivoracaceae</taxon>
        <taxon>Sodalis</taxon>
    </lineage>
</organism>
<name>A0ABS5Y8Y2_9GAMM</name>
<accession>A0ABS5Y8Y2</accession>
<evidence type="ECO:0000313" key="2">
    <source>
        <dbReference type="Proteomes" id="UP000811282"/>
    </source>
</evidence>
<protein>
    <submittedName>
        <fullName evidence="1">Uncharacterized protein</fullName>
    </submittedName>
</protein>
<dbReference type="Proteomes" id="UP000811282">
    <property type="component" value="Unassembled WGS sequence"/>
</dbReference>
<evidence type="ECO:0000313" key="1">
    <source>
        <dbReference type="EMBL" id="MBT9431455.1"/>
    </source>
</evidence>
<sequence>MNPSNISSVPSIQPASQSLRYAPEQIAGPSSQNVAIKQVSQSPLKFTSLKALKQQIKQISLSDISDIKIGEFTYKK</sequence>
<keyword evidence="2" id="KW-1185">Reference proteome</keyword>
<proteinExistence type="predicted"/>
<gene>
    <name evidence="1" type="ORF">JZM24_03490</name>
</gene>